<keyword evidence="3" id="KW-0808">Transferase</keyword>
<keyword evidence="4" id="KW-1185">Reference proteome</keyword>
<evidence type="ECO:0000313" key="3">
    <source>
        <dbReference type="EMBL" id="SIR29800.1"/>
    </source>
</evidence>
<feature type="region of interest" description="Disordered" evidence="1">
    <location>
        <begin position="29"/>
        <end position="55"/>
    </location>
</feature>
<dbReference type="InterPro" id="IPR000182">
    <property type="entry name" value="GNAT_dom"/>
</dbReference>
<dbReference type="CDD" id="cd04301">
    <property type="entry name" value="NAT_SF"/>
    <property type="match status" value="1"/>
</dbReference>
<keyword evidence="3" id="KW-0012">Acyltransferase</keyword>
<dbReference type="PANTHER" id="PTHR43072">
    <property type="entry name" value="N-ACETYLTRANSFERASE"/>
    <property type="match status" value="1"/>
</dbReference>
<dbReference type="Pfam" id="PF00583">
    <property type="entry name" value="Acetyltransf_1"/>
    <property type="match status" value="1"/>
</dbReference>
<dbReference type="Proteomes" id="UP000186914">
    <property type="component" value="Unassembled WGS sequence"/>
</dbReference>
<gene>
    <name evidence="3" type="ORF">SAMN05421858_2147</name>
</gene>
<dbReference type="RefSeq" id="WP_076430042.1">
    <property type="nucleotide sequence ID" value="NZ_FTNO01000001.1"/>
</dbReference>
<dbReference type="GO" id="GO:0016747">
    <property type="term" value="F:acyltransferase activity, transferring groups other than amino-acyl groups"/>
    <property type="evidence" value="ECO:0007669"/>
    <property type="project" value="InterPro"/>
</dbReference>
<sequence length="267" mass="30075">MGVPATIEFDDAIQQRIYDEVERNGSVSVEEVRDQVRIDSPSGSKPARSGTAEPKVRIPPEEFQQYVSALLDAGHLIEEEGELHLALDNDVEEYEEDGLSYRIRQAHQFDRRGIETAIREVADEGASISAERVAADIDDEGALLRNNDRRSRMFYVATVSGSENEGEVIGWVHLDAPELDKLRHTAELTVGVRGPYRKHGIGSRLLERAMAWANDAGYQKVYQSLPETNETAIDLLEDFSWETEAVRNDHYLVGDEFVDEVMMARKL</sequence>
<proteinExistence type="predicted"/>
<organism evidence="3 4">
    <name type="scientific">Haladaptatus litoreus</name>
    <dbReference type="NCBI Taxonomy" id="553468"/>
    <lineage>
        <taxon>Archaea</taxon>
        <taxon>Methanobacteriati</taxon>
        <taxon>Methanobacteriota</taxon>
        <taxon>Stenosarchaea group</taxon>
        <taxon>Halobacteria</taxon>
        <taxon>Halobacteriales</taxon>
        <taxon>Haladaptataceae</taxon>
        <taxon>Haladaptatus</taxon>
    </lineage>
</organism>
<reference evidence="4" key="1">
    <citation type="submission" date="2017-01" db="EMBL/GenBank/DDBJ databases">
        <authorList>
            <person name="Varghese N."/>
            <person name="Submissions S."/>
        </authorList>
    </citation>
    <scope>NUCLEOTIDE SEQUENCE [LARGE SCALE GENOMIC DNA]</scope>
    <source>
        <strain evidence="4">CGMCC 1.7737</strain>
    </source>
</reference>
<name>A0A1N6ZSG9_9EURY</name>
<dbReference type="Gene3D" id="3.40.630.30">
    <property type="match status" value="1"/>
</dbReference>
<protein>
    <submittedName>
        <fullName evidence="3">L-amino acid N-acyltransferase YncA</fullName>
    </submittedName>
</protein>
<evidence type="ECO:0000313" key="4">
    <source>
        <dbReference type="Proteomes" id="UP000186914"/>
    </source>
</evidence>
<dbReference type="PROSITE" id="PS51186">
    <property type="entry name" value="GNAT"/>
    <property type="match status" value="1"/>
</dbReference>
<dbReference type="SUPFAM" id="SSF55729">
    <property type="entry name" value="Acyl-CoA N-acyltransferases (Nat)"/>
    <property type="match status" value="1"/>
</dbReference>
<dbReference type="InterPro" id="IPR016181">
    <property type="entry name" value="Acyl_CoA_acyltransferase"/>
</dbReference>
<accession>A0A1N6ZSG9</accession>
<dbReference type="AlphaFoldDB" id="A0A1N6ZSG9"/>
<dbReference type="EMBL" id="FTNO01000001">
    <property type="protein sequence ID" value="SIR29800.1"/>
    <property type="molecule type" value="Genomic_DNA"/>
</dbReference>
<dbReference type="OrthoDB" id="55684at2157"/>
<evidence type="ECO:0000256" key="1">
    <source>
        <dbReference type="SAM" id="MobiDB-lite"/>
    </source>
</evidence>
<dbReference type="PANTHER" id="PTHR43072:SF52">
    <property type="entry name" value="GCN5-RELATED N-ACETYLTRANSFERASE"/>
    <property type="match status" value="1"/>
</dbReference>
<feature type="domain" description="N-acetyltransferase" evidence="2">
    <location>
        <begin position="101"/>
        <end position="267"/>
    </location>
</feature>
<evidence type="ECO:0000259" key="2">
    <source>
        <dbReference type="PROSITE" id="PS51186"/>
    </source>
</evidence>